<evidence type="ECO:0000256" key="7">
    <source>
        <dbReference type="ARBA" id="ARBA00022679"/>
    </source>
</evidence>
<proteinExistence type="predicted"/>
<keyword evidence="4" id="KW-1003">Cell membrane</keyword>
<dbReference type="PROSITE" id="PS50885">
    <property type="entry name" value="HAMP"/>
    <property type="match status" value="1"/>
</dbReference>
<dbReference type="RefSeq" id="WP_121239627.1">
    <property type="nucleotide sequence ID" value="NZ_BHVV01000001.1"/>
</dbReference>
<evidence type="ECO:0000256" key="10">
    <source>
        <dbReference type="ARBA" id="ARBA00022777"/>
    </source>
</evidence>
<name>A0A497XIF1_9PROT</name>
<dbReference type="InterPro" id="IPR005467">
    <property type="entry name" value="His_kinase_dom"/>
</dbReference>
<evidence type="ECO:0000256" key="1">
    <source>
        <dbReference type="ARBA" id="ARBA00000085"/>
    </source>
</evidence>
<evidence type="ECO:0000256" key="11">
    <source>
        <dbReference type="ARBA" id="ARBA00022840"/>
    </source>
</evidence>
<evidence type="ECO:0000256" key="14">
    <source>
        <dbReference type="ARBA" id="ARBA00023136"/>
    </source>
</evidence>
<dbReference type="OrthoDB" id="9804645at2"/>
<dbReference type="Gene3D" id="1.10.287.130">
    <property type="match status" value="1"/>
</dbReference>
<dbReference type="AlphaFoldDB" id="A0A497XIF1"/>
<comment type="subcellular location">
    <subcellularLocation>
        <location evidence="2">Cell inner membrane</location>
        <topology evidence="2">Multi-pass membrane protein</topology>
    </subcellularLocation>
</comment>
<evidence type="ECO:0000313" key="19">
    <source>
        <dbReference type="Proteomes" id="UP000268908"/>
    </source>
</evidence>
<evidence type="ECO:0000256" key="8">
    <source>
        <dbReference type="ARBA" id="ARBA00022692"/>
    </source>
</evidence>
<dbReference type="SUPFAM" id="SSF158472">
    <property type="entry name" value="HAMP domain-like"/>
    <property type="match status" value="1"/>
</dbReference>
<dbReference type="PRINTS" id="PR00344">
    <property type="entry name" value="BCTRLSENSOR"/>
</dbReference>
<evidence type="ECO:0000259" key="16">
    <source>
        <dbReference type="PROSITE" id="PS50109"/>
    </source>
</evidence>
<organism evidence="18 19">
    <name type="scientific">Sulfurisoma sediminicola</name>
    <dbReference type="NCBI Taxonomy" id="1381557"/>
    <lineage>
        <taxon>Bacteria</taxon>
        <taxon>Pseudomonadati</taxon>
        <taxon>Pseudomonadota</taxon>
        <taxon>Betaproteobacteria</taxon>
        <taxon>Nitrosomonadales</taxon>
        <taxon>Sterolibacteriaceae</taxon>
        <taxon>Sulfurisoma</taxon>
    </lineage>
</organism>
<keyword evidence="6" id="KW-0597">Phosphoprotein</keyword>
<dbReference type="GO" id="GO:0000155">
    <property type="term" value="F:phosphorelay sensor kinase activity"/>
    <property type="evidence" value="ECO:0007669"/>
    <property type="project" value="InterPro"/>
</dbReference>
<dbReference type="Pfam" id="PF00512">
    <property type="entry name" value="HisKA"/>
    <property type="match status" value="1"/>
</dbReference>
<evidence type="ECO:0000256" key="3">
    <source>
        <dbReference type="ARBA" id="ARBA00012438"/>
    </source>
</evidence>
<keyword evidence="14 15" id="KW-0472">Membrane</keyword>
<feature type="domain" description="Histidine kinase" evidence="16">
    <location>
        <begin position="130"/>
        <end position="329"/>
    </location>
</feature>
<keyword evidence="13" id="KW-0902">Two-component regulatory system</keyword>
<dbReference type="InterPro" id="IPR050980">
    <property type="entry name" value="2C_sensor_his_kinase"/>
</dbReference>
<gene>
    <name evidence="18" type="ORF">DFR35_0201</name>
</gene>
<evidence type="ECO:0000256" key="13">
    <source>
        <dbReference type="ARBA" id="ARBA00023012"/>
    </source>
</evidence>
<dbReference type="CDD" id="cd00075">
    <property type="entry name" value="HATPase"/>
    <property type="match status" value="1"/>
</dbReference>
<dbReference type="InterPro" id="IPR003661">
    <property type="entry name" value="HisK_dim/P_dom"/>
</dbReference>
<comment type="caution">
    <text evidence="18">The sequence shown here is derived from an EMBL/GenBank/DDBJ whole genome shotgun (WGS) entry which is preliminary data.</text>
</comment>
<dbReference type="SMART" id="SM00304">
    <property type="entry name" value="HAMP"/>
    <property type="match status" value="1"/>
</dbReference>
<dbReference type="InterPro" id="IPR036890">
    <property type="entry name" value="HATPase_C_sf"/>
</dbReference>
<dbReference type="Gene3D" id="3.30.565.10">
    <property type="entry name" value="Histidine kinase-like ATPase, C-terminal domain"/>
    <property type="match status" value="1"/>
</dbReference>
<dbReference type="EMBL" id="RCCI01000004">
    <property type="protein sequence ID" value="RLJ67652.1"/>
    <property type="molecule type" value="Genomic_DNA"/>
</dbReference>
<dbReference type="CDD" id="cd00082">
    <property type="entry name" value="HisKA"/>
    <property type="match status" value="1"/>
</dbReference>
<dbReference type="GO" id="GO:0005524">
    <property type="term" value="F:ATP binding"/>
    <property type="evidence" value="ECO:0007669"/>
    <property type="project" value="UniProtKB-KW"/>
</dbReference>
<evidence type="ECO:0000256" key="15">
    <source>
        <dbReference type="SAM" id="Phobius"/>
    </source>
</evidence>
<dbReference type="InterPro" id="IPR003660">
    <property type="entry name" value="HAMP_dom"/>
</dbReference>
<keyword evidence="8 15" id="KW-0812">Transmembrane</keyword>
<dbReference type="SUPFAM" id="SSF55874">
    <property type="entry name" value="ATPase domain of HSP90 chaperone/DNA topoisomerase II/histidine kinase"/>
    <property type="match status" value="1"/>
</dbReference>
<keyword evidence="10 18" id="KW-0418">Kinase</keyword>
<dbReference type="PROSITE" id="PS50109">
    <property type="entry name" value="HIS_KIN"/>
    <property type="match status" value="1"/>
</dbReference>
<keyword evidence="7" id="KW-0808">Transferase</keyword>
<dbReference type="Proteomes" id="UP000268908">
    <property type="component" value="Unassembled WGS sequence"/>
</dbReference>
<evidence type="ECO:0000256" key="5">
    <source>
        <dbReference type="ARBA" id="ARBA00022519"/>
    </source>
</evidence>
<evidence type="ECO:0000256" key="9">
    <source>
        <dbReference type="ARBA" id="ARBA00022741"/>
    </source>
</evidence>
<dbReference type="PANTHER" id="PTHR44936:SF5">
    <property type="entry name" value="SENSOR HISTIDINE KINASE ENVZ"/>
    <property type="match status" value="1"/>
</dbReference>
<evidence type="ECO:0000256" key="12">
    <source>
        <dbReference type="ARBA" id="ARBA00022989"/>
    </source>
</evidence>
<dbReference type="Pfam" id="PF02518">
    <property type="entry name" value="HATPase_c"/>
    <property type="match status" value="1"/>
</dbReference>
<dbReference type="InterPro" id="IPR003594">
    <property type="entry name" value="HATPase_dom"/>
</dbReference>
<dbReference type="SUPFAM" id="SSF47384">
    <property type="entry name" value="Homodimeric domain of signal transducing histidine kinase"/>
    <property type="match status" value="1"/>
</dbReference>
<evidence type="ECO:0000256" key="4">
    <source>
        <dbReference type="ARBA" id="ARBA00022475"/>
    </source>
</evidence>
<evidence type="ECO:0000256" key="2">
    <source>
        <dbReference type="ARBA" id="ARBA00004429"/>
    </source>
</evidence>
<comment type="catalytic activity">
    <reaction evidence="1">
        <text>ATP + protein L-histidine = ADP + protein N-phospho-L-histidine.</text>
        <dbReference type="EC" id="2.7.13.3"/>
    </reaction>
</comment>
<evidence type="ECO:0000256" key="6">
    <source>
        <dbReference type="ARBA" id="ARBA00022553"/>
    </source>
</evidence>
<dbReference type="SMART" id="SM00387">
    <property type="entry name" value="HATPase_c"/>
    <property type="match status" value="1"/>
</dbReference>
<keyword evidence="5" id="KW-0997">Cell inner membrane</keyword>
<evidence type="ECO:0000313" key="18">
    <source>
        <dbReference type="EMBL" id="RLJ67652.1"/>
    </source>
</evidence>
<dbReference type="EC" id="2.7.13.3" evidence="3"/>
<keyword evidence="9" id="KW-0547">Nucleotide-binding</keyword>
<dbReference type="PANTHER" id="PTHR44936">
    <property type="entry name" value="SENSOR PROTEIN CREC"/>
    <property type="match status" value="1"/>
</dbReference>
<evidence type="ECO:0000259" key="17">
    <source>
        <dbReference type="PROSITE" id="PS50885"/>
    </source>
</evidence>
<dbReference type="SMART" id="SM00388">
    <property type="entry name" value="HisKA"/>
    <property type="match status" value="1"/>
</dbReference>
<dbReference type="Pfam" id="PF00672">
    <property type="entry name" value="HAMP"/>
    <property type="match status" value="1"/>
</dbReference>
<dbReference type="InterPro" id="IPR036097">
    <property type="entry name" value="HisK_dim/P_sf"/>
</dbReference>
<dbReference type="InterPro" id="IPR004358">
    <property type="entry name" value="Sig_transdc_His_kin-like_C"/>
</dbReference>
<feature type="transmembrane region" description="Helical" evidence="15">
    <location>
        <begin position="51"/>
        <end position="72"/>
    </location>
</feature>
<feature type="domain" description="HAMP" evidence="17">
    <location>
        <begin position="70"/>
        <end position="122"/>
    </location>
</feature>
<keyword evidence="11" id="KW-0067">ATP-binding</keyword>
<dbReference type="GO" id="GO:0005886">
    <property type="term" value="C:plasma membrane"/>
    <property type="evidence" value="ECO:0007669"/>
    <property type="project" value="UniProtKB-SubCell"/>
</dbReference>
<keyword evidence="19" id="KW-1185">Reference proteome</keyword>
<protein>
    <recommendedName>
        <fullName evidence="3">histidine kinase</fullName>
        <ecNumber evidence="3">2.7.13.3</ecNumber>
    </recommendedName>
</protein>
<dbReference type="CDD" id="cd06225">
    <property type="entry name" value="HAMP"/>
    <property type="match status" value="1"/>
</dbReference>
<sequence>MPASLFGRLMLILVVGLLATQFASLWLHMDARATLLQSGHAQAAGLPRPFWVHLALTLVAVIAIALVAVRLVTRPIQHLAEAADAFGRDLESPPLAEDGPNETRRAAEAFNRMQERLRRLIAERSRALAAVSHDLRTPLTRMRLRAELVEDEALRGQLNADIDDMQAMIEATLDYLRGLRDNEPLQNIDIVALLSSLVADAQALGQPVTLVEAVAAPYVGRLSALKRAIANLTDNAVKYGRAARIAVADGSGLLRLVVEDDGPGIPEADLARVVEPYVRLESSRSRETGGVGLGLAVARDAARLHGGELQLENRSGGGLRATLVLPRGSHVV</sequence>
<accession>A0A497XIF1</accession>
<reference evidence="18 19" key="1">
    <citation type="submission" date="2018-10" db="EMBL/GenBank/DDBJ databases">
        <title>Genomic Encyclopedia of Type Strains, Phase IV (KMG-IV): sequencing the most valuable type-strain genomes for metagenomic binning, comparative biology and taxonomic classification.</title>
        <authorList>
            <person name="Goeker M."/>
        </authorList>
    </citation>
    <scope>NUCLEOTIDE SEQUENCE [LARGE SCALE GENOMIC DNA]</scope>
    <source>
        <strain evidence="18 19">DSM 26916</strain>
    </source>
</reference>
<keyword evidence="12 15" id="KW-1133">Transmembrane helix</keyword>